<comment type="caution">
    <text evidence="15">The sequence shown here is derived from an EMBL/GenBank/DDBJ whole genome shotgun (WGS) entry which is preliminary data.</text>
</comment>
<keyword evidence="8" id="KW-0809">Transit peptide</keyword>
<dbReference type="GO" id="GO:0005743">
    <property type="term" value="C:mitochondrial inner membrane"/>
    <property type="evidence" value="ECO:0007669"/>
    <property type="project" value="UniProtKB-SubCell"/>
</dbReference>
<keyword evidence="9" id="KW-0560">Oxidoreductase</keyword>
<evidence type="ECO:0000256" key="10">
    <source>
        <dbReference type="ARBA" id="ARBA00023027"/>
    </source>
</evidence>
<keyword evidence="7" id="KW-0106">Calcium</keyword>
<sequence>MQEVEDAQKIRRSVINCFEKAVLPGLTEEERRINLHFVIVGGGPTGVEFAAELHDFVNEDLVNLYPSVKDLVKITVIQSGDHILNMFDERISCFAEQKFSRDGIDVQTGCRVISLSDKEITTKIKSTGEVCSVSIGLVVWSTGVETQHVVKDYGANRADGSLTIRFTFQANRPVLATDEWLRVKGSEDVYALGDCATIDQRKVMEGISAIFKAADKDNSGFLTIQEFEDVIDNILERYPQVKHYLRSKHLRDVTDLLKDPEGNHRDEVDIEGFKIFTLLCSLSIQW</sequence>
<comment type="similarity">
    <text evidence="3">Belongs to the NADH dehydrogenase family.</text>
</comment>
<evidence type="ECO:0000256" key="3">
    <source>
        <dbReference type="ARBA" id="ARBA00005272"/>
    </source>
</evidence>
<evidence type="ECO:0000313" key="15">
    <source>
        <dbReference type="EMBL" id="KAE8686857.1"/>
    </source>
</evidence>
<keyword evidence="11" id="KW-0496">Mitochondrion</keyword>
<evidence type="ECO:0000256" key="5">
    <source>
        <dbReference type="ARBA" id="ARBA00022792"/>
    </source>
</evidence>
<dbReference type="PROSITE" id="PS00018">
    <property type="entry name" value="EF_HAND_1"/>
    <property type="match status" value="1"/>
</dbReference>
<dbReference type="SUPFAM" id="SSF51905">
    <property type="entry name" value="FAD/NAD(P)-binding domain"/>
    <property type="match status" value="1"/>
</dbReference>
<evidence type="ECO:0000256" key="2">
    <source>
        <dbReference type="ARBA" id="ARBA00004275"/>
    </source>
</evidence>
<evidence type="ECO:0000259" key="14">
    <source>
        <dbReference type="PROSITE" id="PS50222"/>
    </source>
</evidence>
<dbReference type="AlphaFoldDB" id="A0A6A2Z572"/>
<evidence type="ECO:0000256" key="4">
    <source>
        <dbReference type="ARBA" id="ARBA00022630"/>
    </source>
</evidence>
<evidence type="ECO:0000256" key="6">
    <source>
        <dbReference type="ARBA" id="ARBA00022827"/>
    </source>
</evidence>
<dbReference type="InterPro" id="IPR023753">
    <property type="entry name" value="FAD/NAD-binding_dom"/>
</dbReference>
<evidence type="ECO:0000256" key="1">
    <source>
        <dbReference type="ARBA" id="ARBA00004137"/>
    </source>
</evidence>
<evidence type="ECO:0000256" key="7">
    <source>
        <dbReference type="ARBA" id="ARBA00022837"/>
    </source>
</evidence>
<evidence type="ECO:0000256" key="12">
    <source>
        <dbReference type="ARBA" id="ARBA00023140"/>
    </source>
</evidence>
<dbReference type="InterPro" id="IPR036188">
    <property type="entry name" value="FAD/NAD-bd_sf"/>
</dbReference>
<dbReference type="Proteomes" id="UP000436088">
    <property type="component" value="Unassembled WGS sequence"/>
</dbReference>
<dbReference type="PROSITE" id="PS50222">
    <property type="entry name" value="EF_HAND_2"/>
    <property type="match status" value="1"/>
</dbReference>
<dbReference type="EMBL" id="VEPZ02001209">
    <property type="protein sequence ID" value="KAE8686857.1"/>
    <property type="molecule type" value="Genomic_DNA"/>
</dbReference>
<keyword evidence="4" id="KW-0285">Flavoprotein</keyword>
<organism evidence="15 16">
    <name type="scientific">Hibiscus syriacus</name>
    <name type="common">Rose of Sharon</name>
    <dbReference type="NCBI Taxonomy" id="106335"/>
    <lineage>
        <taxon>Eukaryota</taxon>
        <taxon>Viridiplantae</taxon>
        <taxon>Streptophyta</taxon>
        <taxon>Embryophyta</taxon>
        <taxon>Tracheophyta</taxon>
        <taxon>Spermatophyta</taxon>
        <taxon>Magnoliopsida</taxon>
        <taxon>eudicotyledons</taxon>
        <taxon>Gunneridae</taxon>
        <taxon>Pentapetalae</taxon>
        <taxon>rosids</taxon>
        <taxon>malvids</taxon>
        <taxon>Malvales</taxon>
        <taxon>Malvaceae</taxon>
        <taxon>Malvoideae</taxon>
        <taxon>Hibiscus</taxon>
    </lineage>
</organism>
<dbReference type="GO" id="GO:0003954">
    <property type="term" value="F:NADH dehydrogenase activity"/>
    <property type="evidence" value="ECO:0007669"/>
    <property type="project" value="InterPro"/>
</dbReference>
<keyword evidence="10" id="KW-0520">NAD</keyword>
<dbReference type="SUPFAM" id="SSF47473">
    <property type="entry name" value="EF-hand"/>
    <property type="match status" value="1"/>
</dbReference>
<feature type="domain" description="EF-hand" evidence="14">
    <location>
        <begin position="202"/>
        <end position="237"/>
    </location>
</feature>
<protein>
    <submittedName>
        <fullName evidence="15">External alternative NAD(P)H-ubiquinone oxidoreductase B1</fullName>
    </submittedName>
</protein>
<evidence type="ECO:0000256" key="9">
    <source>
        <dbReference type="ARBA" id="ARBA00023002"/>
    </source>
</evidence>
<evidence type="ECO:0000256" key="8">
    <source>
        <dbReference type="ARBA" id="ARBA00022946"/>
    </source>
</evidence>
<name>A0A6A2Z572_HIBSY</name>
<dbReference type="Pfam" id="PF07992">
    <property type="entry name" value="Pyr_redox_2"/>
    <property type="match status" value="1"/>
</dbReference>
<keyword evidence="16" id="KW-1185">Reference proteome</keyword>
<dbReference type="InterPro" id="IPR045024">
    <property type="entry name" value="NDH-2"/>
</dbReference>
<keyword evidence="5" id="KW-0472">Membrane</keyword>
<dbReference type="PANTHER" id="PTHR43706:SF3">
    <property type="entry name" value="EXTERNAL ALTERNATIVE NAD(P)H-UBIQUINONE OXIDOREDUCTASE B1, MITOCHONDRIAL"/>
    <property type="match status" value="1"/>
</dbReference>
<evidence type="ECO:0000256" key="13">
    <source>
        <dbReference type="ARBA" id="ARBA00049010"/>
    </source>
</evidence>
<dbReference type="GO" id="GO:0005509">
    <property type="term" value="F:calcium ion binding"/>
    <property type="evidence" value="ECO:0007669"/>
    <property type="project" value="InterPro"/>
</dbReference>
<keyword evidence="6" id="KW-0274">FAD</keyword>
<dbReference type="InterPro" id="IPR002048">
    <property type="entry name" value="EF_hand_dom"/>
</dbReference>
<dbReference type="Gene3D" id="3.50.50.100">
    <property type="match status" value="1"/>
</dbReference>
<dbReference type="PANTHER" id="PTHR43706">
    <property type="entry name" value="NADH DEHYDROGENASE"/>
    <property type="match status" value="1"/>
</dbReference>
<evidence type="ECO:0000256" key="11">
    <source>
        <dbReference type="ARBA" id="ARBA00023128"/>
    </source>
</evidence>
<keyword evidence="5" id="KW-0999">Mitochondrion inner membrane</keyword>
<dbReference type="InterPro" id="IPR018247">
    <property type="entry name" value="EF_Hand_1_Ca_BS"/>
</dbReference>
<comment type="catalytic activity">
    <reaction evidence="13">
        <text>a ubiquinone + NADH + H(+) = a ubiquinol + NAD(+)</text>
        <dbReference type="Rhea" id="RHEA:23152"/>
        <dbReference type="Rhea" id="RHEA-COMP:9565"/>
        <dbReference type="Rhea" id="RHEA-COMP:9566"/>
        <dbReference type="ChEBI" id="CHEBI:15378"/>
        <dbReference type="ChEBI" id="CHEBI:16389"/>
        <dbReference type="ChEBI" id="CHEBI:17976"/>
        <dbReference type="ChEBI" id="CHEBI:57540"/>
        <dbReference type="ChEBI" id="CHEBI:57945"/>
    </reaction>
</comment>
<reference evidence="15" key="1">
    <citation type="submission" date="2019-09" db="EMBL/GenBank/DDBJ databases">
        <title>Draft genome information of white flower Hibiscus syriacus.</title>
        <authorList>
            <person name="Kim Y.-M."/>
        </authorList>
    </citation>
    <scope>NUCLEOTIDE SEQUENCE [LARGE SCALE GENOMIC DNA]</scope>
    <source>
        <strain evidence="15">YM2019G1</strain>
    </source>
</reference>
<proteinExistence type="inferred from homology"/>
<dbReference type="GO" id="GO:0005777">
    <property type="term" value="C:peroxisome"/>
    <property type="evidence" value="ECO:0007669"/>
    <property type="project" value="UniProtKB-SubCell"/>
</dbReference>
<dbReference type="InterPro" id="IPR011992">
    <property type="entry name" value="EF-hand-dom_pair"/>
</dbReference>
<keyword evidence="12" id="KW-0576">Peroxisome</keyword>
<gene>
    <name evidence="15" type="ORF">F3Y22_tig00111027pilonHSYRG00302</name>
</gene>
<comment type="subcellular location">
    <subcellularLocation>
        <location evidence="1">Mitochondrion inner membrane</location>
        <topology evidence="1">Peripheral membrane protein</topology>
        <orientation evidence="1">Intermembrane side</orientation>
    </subcellularLocation>
    <subcellularLocation>
        <location evidence="2">Peroxisome</location>
    </subcellularLocation>
</comment>
<accession>A0A6A2Z572</accession>
<evidence type="ECO:0000313" key="16">
    <source>
        <dbReference type="Proteomes" id="UP000436088"/>
    </source>
</evidence>